<evidence type="ECO:0000256" key="4">
    <source>
        <dbReference type="ARBA" id="ARBA00035223"/>
    </source>
</evidence>
<gene>
    <name evidence="7" type="ORF">V1264_006068</name>
</gene>
<keyword evidence="2" id="KW-0689">Ribosomal protein</keyword>
<organism evidence="7 8">
    <name type="scientific">Littorina saxatilis</name>
    <dbReference type="NCBI Taxonomy" id="31220"/>
    <lineage>
        <taxon>Eukaryota</taxon>
        <taxon>Metazoa</taxon>
        <taxon>Spiralia</taxon>
        <taxon>Lophotrochozoa</taxon>
        <taxon>Mollusca</taxon>
        <taxon>Gastropoda</taxon>
        <taxon>Caenogastropoda</taxon>
        <taxon>Littorinimorpha</taxon>
        <taxon>Littorinoidea</taxon>
        <taxon>Littorinidae</taxon>
        <taxon>Littorina</taxon>
    </lineage>
</organism>
<evidence type="ECO:0000259" key="6">
    <source>
        <dbReference type="Pfam" id="PF01778"/>
    </source>
</evidence>
<evidence type="ECO:0000256" key="2">
    <source>
        <dbReference type="ARBA" id="ARBA00022980"/>
    </source>
</evidence>
<dbReference type="Gene3D" id="3.30.390.110">
    <property type="match status" value="1"/>
</dbReference>
<proteinExistence type="inferred from homology"/>
<dbReference type="Pfam" id="PF01778">
    <property type="entry name" value="Ribosomal_L28e"/>
    <property type="match status" value="1"/>
</dbReference>
<dbReference type="InterPro" id="IPR029004">
    <property type="entry name" value="Ribosomal_eL28/Mak16"/>
</dbReference>
<feature type="domain" description="Ribosomal eL28/Mak16" evidence="6">
    <location>
        <begin position="6"/>
        <end position="121"/>
    </location>
</feature>
<dbReference type="GO" id="GO:0005840">
    <property type="term" value="C:ribosome"/>
    <property type="evidence" value="ECO:0007669"/>
    <property type="project" value="UniProtKB-KW"/>
</dbReference>
<dbReference type="PANTHER" id="PTHR10544">
    <property type="entry name" value="60S RIBOSOMAL PROTEIN L28"/>
    <property type="match status" value="1"/>
</dbReference>
<dbReference type="Proteomes" id="UP001374579">
    <property type="component" value="Unassembled WGS sequence"/>
</dbReference>
<evidence type="ECO:0000313" key="8">
    <source>
        <dbReference type="Proteomes" id="UP001374579"/>
    </source>
</evidence>
<accession>A0AAN9G430</accession>
<comment type="similarity">
    <text evidence="1">Belongs to the eukaryotic ribosomal protein eL28 family.</text>
</comment>
<keyword evidence="8" id="KW-1185">Reference proteome</keyword>
<dbReference type="InterPro" id="IPR002672">
    <property type="entry name" value="Ribosomal_eL28"/>
</dbReference>
<name>A0AAN9G430_9CAEN</name>
<dbReference type="GO" id="GO:0003735">
    <property type="term" value="F:structural constituent of ribosome"/>
    <property type="evidence" value="ECO:0007669"/>
    <property type="project" value="InterPro"/>
</dbReference>
<dbReference type="FunFam" id="3.30.390.110:FF:000002">
    <property type="entry name" value="60S ribosomal protein L28"/>
    <property type="match status" value="1"/>
</dbReference>
<keyword evidence="3" id="KW-0687">Ribonucleoprotein</keyword>
<reference evidence="7 8" key="1">
    <citation type="submission" date="2024-02" db="EMBL/GenBank/DDBJ databases">
        <title>Chromosome-scale genome assembly of the rough periwinkle Littorina saxatilis.</title>
        <authorList>
            <person name="De Jode A."/>
            <person name="Faria R."/>
            <person name="Formenti G."/>
            <person name="Sims Y."/>
            <person name="Smith T.P."/>
            <person name="Tracey A."/>
            <person name="Wood J.M.D."/>
            <person name="Zagrodzka Z.B."/>
            <person name="Johannesson K."/>
            <person name="Butlin R.K."/>
            <person name="Leder E.H."/>
        </authorList>
    </citation>
    <scope>NUCLEOTIDE SEQUENCE [LARGE SCALE GENOMIC DNA]</scope>
    <source>
        <strain evidence="7">Snail1</strain>
        <tissue evidence="7">Muscle</tissue>
    </source>
</reference>
<evidence type="ECO:0000256" key="1">
    <source>
        <dbReference type="ARBA" id="ARBA00007926"/>
    </source>
</evidence>
<dbReference type="AlphaFoldDB" id="A0AAN9G430"/>
<dbReference type="EMBL" id="JBAMIC010000018">
    <property type="protein sequence ID" value="KAK7094516.1"/>
    <property type="molecule type" value="Genomic_DNA"/>
</dbReference>
<sequence>MASADLTWLIVRNNSAFLLKRNRQNLTLEANNVKGKNSFRYSGLAQRQTVGVEPCKDGKGIVLVTRKGKGLRHPKNNYTRVELKRDPRRTFRAIRKLTSKGGYRKDLSMAAVRRASAIIKSQRPVVPKKTGRARKE</sequence>
<evidence type="ECO:0000313" key="7">
    <source>
        <dbReference type="EMBL" id="KAK7094516.1"/>
    </source>
</evidence>
<evidence type="ECO:0000256" key="3">
    <source>
        <dbReference type="ARBA" id="ARBA00023274"/>
    </source>
</evidence>
<dbReference type="GO" id="GO:0006412">
    <property type="term" value="P:translation"/>
    <property type="evidence" value="ECO:0007669"/>
    <property type="project" value="InterPro"/>
</dbReference>
<protein>
    <recommendedName>
        <fullName evidence="4">Large ribosomal subunit protein eL28</fullName>
    </recommendedName>
    <alternativeName>
        <fullName evidence="5">60S ribosomal protein L28</fullName>
    </alternativeName>
</protein>
<evidence type="ECO:0000256" key="5">
    <source>
        <dbReference type="ARBA" id="ARBA00035330"/>
    </source>
</evidence>
<comment type="caution">
    <text evidence="7">The sequence shown here is derived from an EMBL/GenBank/DDBJ whole genome shotgun (WGS) entry which is preliminary data.</text>
</comment>
<dbReference type="GO" id="GO:1990904">
    <property type="term" value="C:ribonucleoprotein complex"/>
    <property type="evidence" value="ECO:0007669"/>
    <property type="project" value="UniProtKB-KW"/>
</dbReference>